<dbReference type="SUPFAM" id="SSF52540">
    <property type="entry name" value="P-loop containing nucleoside triphosphate hydrolases"/>
    <property type="match status" value="1"/>
</dbReference>
<keyword evidence="5" id="KW-1003">Cell membrane</keyword>
<dbReference type="EC" id="2.7.10.2" evidence="4"/>
<sequence>MTGQPPTPPRRDNLTYFPAPQENALVESEEVFDQTESSIANNFWQMVRIVLSFKWLILAITLLGSGISAVMVLNATPLYRTEATIEVQKQETQIIEGSNVDPVTIADAEFMATQFELLKSRSLAERVVETLGLLNDPRYADQSLDREARLNAATSKVRRNLAVAPSGRSRVMRVIYTSPDPREAARIANAVTDNFIQQSLDRKYATTAYARRFLRERIAATKVALEESERELVEYARAQNILQLESGERRNVNLDSDSIVALNTALNEAEAARIEAEQRYLEAQSNPQALSFSESEDLSRIRELRSELVSEYESRRGAFGADFPSMRQLQSRIENIDEQIARERQGILAALQGEYRALVGKEAALRTRIEELKSDVQDLRDRQINYQILQREVDTNRAQYEALLQRLKEVGVIAGVGSSQLSIVDQAEPPKYPFEPNIKRRLAVGMFFSLGFGVGLAFVLNYIDDTIKSPEDVKNKLGTVTIGVIPKQKDGERSIVASLSDPRSPICEAFFSARTALEFSSSSGMPSTLLFTSTRPAEGKSSCTISMATVLARTGRRVLIIDADMRKPSFETGTTESIGLSGLLTQNRALIDEVVPSENPGLSLLPSGTVPPNPAELLSSGRFPEILREAQQHFDIVLVDSPPVLSFADAPILAASCDATLVVVEAGGVRRPSIQHTINRLLESKANLIGVVLTKFDADQGGQQYGYYQYAYGKAAEEYSEQQLSARARDRRRIKVFASADDHDGAPRQDRAS</sequence>
<dbReference type="OrthoDB" id="230260at2"/>
<name>E0TCG3_PARBH</name>
<proteinExistence type="inferred from homology"/>
<dbReference type="STRING" id="314260.PB2503_11359"/>
<keyword evidence="16" id="KW-0175">Coiled coil</keyword>
<dbReference type="eggNOG" id="COG0489">
    <property type="taxonomic scope" value="Bacteria"/>
</dbReference>
<evidence type="ECO:0000256" key="7">
    <source>
        <dbReference type="ARBA" id="ARBA00022679"/>
    </source>
</evidence>
<keyword evidence="14" id="KW-0829">Tyrosine-protein kinase</keyword>
<reference evidence="22" key="1">
    <citation type="submission" date="2010-08" db="EMBL/GenBank/DDBJ databases">
        <title>Genome sequence of Parvularcula bermudensis HTCC2503.</title>
        <authorList>
            <person name="Kang D.-M."/>
            <person name="Oh H.-M."/>
            <person name="Cho J.-C."/>
        </authorList>
    </citation>
    <scope>NUCLEOTIDE SEQUENCE [LARGE SCALE GENOMIC DNA]</scope>
    <source>
        <strain evidence="22">ATCC BAA-594 / HTCC2503 / KCTC 12087</strain>
    </source>
</reference>
<gene>
    <name evidence="21" type="ordered locus">PB2503_11359</name>
</gene>
<keyword evidence="22" id="KW-1185">Reference proteome</keyword>
<dbReference type="InterPro" id="IPR032807">
    <property type="entry name" value="GNVR"/>
</dbReference>
<keyword evidence="13 17" id="KW-0472">Membrane</keyword>
<dbReference type="CDD" id="cd05387">
    <property type="entry name" value="BY-kinase"/>
    <property type="match status" value="1"/>
</dbReference>
<evidence type="ECO:0000256" key="14">
    <source>
        <dbReference type="ARBA" id="ARBA00023137"/>
    </source>
</evidence>
<evidence type="ECO:0000313" key="21">
    <source>
        <dbReference type="EMBL" id="ADM10319.1"/>
    </source>
</evidence>
<evidence type="ECO:0000256" key="2">
    <source>
        <dbReference type="ARBA" id="ARBA00007316"/>
    </source>
</evidence>
<keyword evidence="10" id="KW-0418">Kinase</keyword>
<evidence type="ECO:0000259" key="19">
    <source>
        <dbReference type="Pfam" id="PF13614"/>
    </source>
</evidence>
<dbReference type="InterPro" id="IPR027417">
    <property type="entry name" value="P-loop_NTPase"/>
</dbReference>
<keyword evidence="8 17" id="KW-0812">Transmembrane</keyword>
<dbReference type="GO" id="GO:0005886">
    <property type="term" value="C:plasma membrane"/>
    <property type="evidence" value="ECO:0007669"/>
    <property type="project" value="UniProtKB-SubCell"/>
</dbReference>
<keyword evidence="9" id="KW-0547">Nucleotide-binding</keyword>
<comment type="similarity">
    <text evidence="3">Belongs to the etk/wzc family.</text>
</comment>
<dbReference type="EMBL" id="CP002156">
    <property type="protein sequence ID" value="ADM10319.1"/>
    <property type="molecule type" value="Genomic_DNA"/>
</dbReference>
<dbReference type="AlphaFoldDB" id="E0TCG3"/>
<dbReference type="GO" id="GO:0005524">
    <property type="term" value="F:ATP binding"/>
    <property type="evidence" value="ECO:0007669"/>
    <property type="project" value="UniProtKB-KW"/>
</dbReference>
<evidence type="ECO:0000259" key="20">
    <source>
        <dbReference type="Pfam" id="PF13807"/>
    </source>
</evidence>
<keyword evidence="7" id="KW-0808">Transferase</keyword>
<dbReference type="Pfam" id="PF13614">
    <property type="entry name" value="AAA_31"/>
    <property type="match status" value="1"/>
</dbReference>
<evidence type="ECO:0000256" key="8">
    <source>
        <dbReference type="ARBA" id="ARBA00022692"/>
    </source>
</evidence>
<keyword evidence="6" id="KW-0997">Cell inner membrane</keyword>
<evidence type="ECO:0000256" key="15">
    <source>
        <dbReference type="ARBA" id="ARBA00051245"/>
    </source>
</evidence>
<accession>E0TCG3</accession>
<evidence type="ECO:0000256" key="6">
    <source>
        <dbReference type="ARBA" id="ARBA00022519"/>
    </source>
</evidence>
<reference evidence="21 22" key="2">
    <citation type="journal article" date="2011" name="J. Bacteriol.">
        <title>Complete genome sequence of strain HTCC2503T of Parvularcula bermudensis, the type species of the order "Parvularculales" in the class Alphaproteobacteria.</title>
        <authorList>
            <person name="Oh H.M."/>
            <person name="Kang I."/>
            <person name="Vergin K.L."/>
            <person name="Kang D."/>
            <person name="Rhee K.H."/>
            <person name="Giovannoni S.J."/>
            <person name="Cho J.C."/>
        </authorList>
    </citation>
    <scope>NUCLEOTIDE SEQUENCE [LARGE SCALE GENOMIC DNA]</scope>
    <source>
        <strain evidence="22">ATCC BAA-594 / HTCC2503 / KCTC 12087</strain>
    </source>
</reference>
<comment type="subcellular location">
    <subcellularLocation>
        <location evidence="1">Cell inner membrane</location>
        <topology evidence="1">Multi-pass membrane protein</topology>
    </subcellularLocation>
</comment>
<feature type="coiled-coil region" evidence="16">
    <location>
        <begin position="326"/>
        <end position="406"/>
    </location>
</feature>
<dbReference type="InterPro" id="IPR050445">
    <property type="entry name" value="Bact_polysacc_biosynth/exp"/>
</dbReference>
<dbReference type="HOGENOM" id="CLU_009912_2_1_5"/>
<dbReference type="InterPro" id="IPR003856">
    <property type="entry name" value="LPS_length_determ_N"/>
</dbReference>
<keyword evidence="12 17" id="KW-1133">Transmembrane helix</keyword>
<feature type="coiled-coil region" evidence="16">
    <location>
        <begin position="211"/>
        <end position="286"/>
    </location>
</feature>
<dbReference type="KEGG" id="pbr:PB2503_11359"/>
<dbReference type="InterPro" id="IPR025669">
    <property type="entry name" value="AAA_dom"/>
</dbReference>
<dbReference type="eggNOG" id="COG3206">
    <property type="taxonomic scope" value="Bacteria"/>
</dbReference>
<dbReference type="GO" id="GO:0004715">
    <property type="term" value="F:non-membrane spanning protein tyrosine kinase activity"/>
    <property type="evidence" value="ECO:0007669"/>
    <property type="project" value="UniProtKB-EC"/>
</dbReference>
<dbReference type="Pfam" id="PF02706">
    <property type="entry name" value="Wzz"/>
    <property type="match status" value="1"/>
</dbReference>
<evidence type="ECO:0000313" key="22">
    <source>
        <dbReference type="Proteomes" id="UP000001302"/>
    </source>
</evidence>
<evidence type="ECO:0000256" key="10">
    <source>
        <dbReference type="ARBA" id="ARBA00022777"/>
    </source>
</evidence>
<evidence type="ECO:0000256" key="5">
    <source>
        <dbReference type="ARBA" id="ARBA00022475"/>
    </source>
</evidence>
<evidence type="ECO:0000256" key="3">
    <source>
        <dbReference type="ARBA" id="ARBA00008883"/>
    </source>
</evidence>
<dbReference type="PANTHER" id="PTHR32309">
    <property type="entry name" value="TYROSINE-PROTEIN KINASE"/>
    <property type="match status" value="1"/>
</dbReference>
<dbReference type="Proteomes" id="UP000001302">
    <property type="component" value="Chromosome"/>
</dbReference>
<dbReference type="Pfam" id="PF13807">
    <property type="entry name" value="GNVR"/>
    <property type="match status" value="1"/>
</dbReference>
<feature type="transmembrane region" description="Helical" evidence="17">
    <location>
        <begin position="53"/>
        <end position="73"/>
    </location>
</feature>
<evidence type="ECO:0000256" key="13">
    <source>
        <dbReference type="ARBA" id="ARBA00023136"/>
    </source>
</evidence>
<feature type="domain" description="Tyrosine-protein kinase G-rich" evidence="20">
    <location>
        <begin position="389"/>
        <end position="459"/>
    </location>
</feature>
<dbReference type="Gene3D" id="3.40.50.300">
    <property type="entry name" value="P-loop containing nucleotide triphosphate hydrolases"/>
    <property type="match status" value="1"/>
</dbReference>
<keyword evidence="11" id="KW-0067">ATP-binding</keyword>
<protein>
    <recommendedName>
        <fullName evidence="4">non-specific protein-tyrosine kinase</fullName>
        <ecNumber evidence="4">2.7.10.2</ecNumber>
    </recommendedName>
</protein>
<evidence type="ECO:0000256" key="4">
    <source>
        <dbReference type="ARBA" id="ARBA00011903"/>
    </source>
</evidence>
<feature type="domain" description="Polysaccharide chain length determinant N-terminal" evidence="18">
    <location>
        <begin position="45"/>
        <end position="130"/>
    </location>
</feature>
<evidence type="ECO:0000256" key="1">
    <source>
        <dbReference type="ARBA" id="ARBA00004429"/>
    </source>
</evidence>
<evidence type="ECO:0000256" key="11">
    <source>
        <dbReference type="ARBA" id="ARBA00022840"/>
    </source>
</evidence>
<evidence type="ECO:0000256" key="16">
    <source>
        <dbReference type="SAM" id="Coils"/>
    </source>
</evidence>
<organism evidence="21 22">
    <name type="scientific">Parvularcula bermudensis (strain ATCC BAA-594 / HTCC2503 / KCTC 12087)</name>
    <dbReference type="NCBI Taxonomy" id="314260"/>
    <lineage>
        <taxon>Bacteria</taxon>
        <taxon>Pseudomonadati</taxon>
        <taxon>Pseudomonadota</taxon>
        <taxon>Alphaproteobacteria</taxon>
        <taxon>Parvularculales</taxon>
        <taxon>Parvularculaceae</taxon>
        <taxon>Parvularcula</taxon>
    </lineage>
</organism>
<evidence type="ECO:0000256" key="17">
    <source>
        <dbReference type="SAM" id="Phobius"/>
    </source>
</evidence>
<comment type="similarity">
    <text evidence="2">Belongs to the CpsD/CapB family.</text>
</comment>
<comment type="catalytic activity">
    <reaction evidence="15">
        <text>L-tyrosyl-[protein] + ATP = O-phospho-L-tyrosyl-[protein] + ADP + H(+)</text>
        <dbReference type="Rhea" id="RHEA:10596"/>
        <dbReference type="Rhea" id="RHEA-COMP:10136"/>
        <dbReference type="Rhea" id="RHEA-COMP:20101"/>
        <dbReference type="ChEBI" id="CHEBI:15378"/>
        <dbReference type="ChEBI" id="CHEBI:30616"/>
        <dbReference type="ChEBI" id="CHEBI:46858"/>
        <dbReference type="ChEBI" id="CHEBI:61978"/>
        <dbReference type="ChEBI" id="CHEBI:456216"/>
        <dbReference type="EC" id="2.7.10.2"/>
    </reaction>
</comment>
<evidence type="ECO:0000259" key="18">
    <source>
        <dbReference type="Pfam" id="PF02706"/>
    </source>
</evidence>
<dbReference type="PANTHER" id="PTHR32309:SF13">
    <property type="entry name" value="FERRIC ENTEROBACTIN TRANSPORT PROTEIN FEPE"/>
    <property type="match status" value="1"/>
</dbReference>
<dbReference type="RefSeq" id="WP_013301293.1">
    <property type="nucleotide sequence ID" value="NC_014414.1"/>
</dbReference>
<dbReference type="NCBIfam" id="TIGR01007">
    <property type="entry name" value="eps_fam"/>
    <property type="match status" value="1"/>
</dbReference>
<evidence type="ECO:0000256" key="9">
    <source>
        <dbReference type="ARBA" id="ARBA00022741"/>
    </source>
</evidence>
<feature type="domain" description="AAA" evidence="19">
    <location>
        <begin position="539"/>
        <end position="666"/>
    </location>
</feature>
<evidence type="ECO:0000256" key="12">
    <source>
        <dbReference type="ARBA" id="ARBA00022989"/>
    </source>
</evidence>
<dbReference type="InterPro" id="IPR005702">
    <property type="entry name" value="Wzc-like_C"/>
</dbReference>